<organism evidence="2 3">
    <name type="scientific">Synaphobranchus kaupii</name>
    <name type="common">Kaup's arrowtooth eel</name>
    <dbReference type="NCBI Taxonomy" id="118154"/>
    <lineage>
        <taxon>Eukaryota</taxon>
        <taxon>Metazoa</taxon>
        <taxon>Chordata</taxon>
        <taxon>Craniata</taxon>
        <taxon>Vertebrata</taxon>
        <taxon>Euteleostomi</taxon>
        <taxon>Actinopterygii</taxon>
        <taxon>Neopterygii</taxon>
        <taxon>Teleostei</taxon>
        <taxon>Anguilliformes</taxon>
        <taxon>Synaphobranchidae</taxon>
        <taxon>Synaphobranchus</taxon>
    </lineage>
</organism>
<keyword evidence="3" id="KW-1185">Reference proteome</keyword>
<dbReference type="Pfam" id="PF16551">
    <property type="entry name" value="Quaking_NLS"/>
    <property type="match status" value="1"/>
</dbReference>
<evidence type="ECO:0000313" key="2">
    <source>
        <dbReference type="EMBL" id="KAJ8348536.1"/>
    </source>
</evidence>
<protein>
    <recommendedName>
        <fullName evidence="1">Protein quaking putative nuclear localisation signal domain-containing protein</fullName>
    </recommendedName>
</protein>
<feature type="domain" description="Protein quaking putative nuclear localisation signal" evidence="1">
    <location>
        <begin position="71"/>
        <end position="100"/>
    </location>
</feature>
<gene>
    <name evidence="2" type="ORF">SKAU_G00271250</name>
</gene>
<reference evidence="2" key="1">
    <citation type="journal article" date="2023" name="Science">
        <title>Genome structures resolve the early diversification of teleost fishes.</title>
        <authorList>
            <person name="Parey E."/>
            <person name="Louis A."/>
            <person name="Montfort J."/>
            <person name="Bouchez O."/>
            <person name="Roques C."/>
            <person name="Iampietro C."/>
            <person name="Lluch J."/>
            <person name="Castinel A."/>
            <person name="Donnadieu C."/>
            <person name="Desvignes T."/>
            <person name="Floi Bucao C."/>
            <person name="Jouanno E."/>
            <person name="Wen M."/>
            <person name="Mejri S."/>
            <person name="Dirks R."/>
            <person name="Jansen H."/>
            <person name="Henkel C."/>
            <person name="Chen W.J."/>
            <person name="Zahm M."/>
            <person name="Cabau C."/>
            <person name="Klopp C."/>
            <person name="Thompson A.W."/>
            <person name="Robinson-Rechavi M."/>
            <person name="Braasch I."/>
            <person name="Lecointre G."/>
            <person name="Bobe J."/>
            <person name="Postlethwait J.H."/>
            <person name="Berthelot C."/>
            <person name="Roest Crollius H."/>
            <person name="Guiguen Y."/>
        </authorList>
    </citation>
    <scope>NUCLEOTIDE SEQUENCE</scope>
    <source>
        <strain evidence="2">WJC10195</strain>
    </source>
</reference>
<sequence>MRTMREDRDSKALIHIPFLHSLAALNKTHELGLAVSQTAPYCSTVHWQYLPRDTALKPSVRATNSLYTHTGAVATKIRRHDLRVHPYQRILTADRAATGN</sequence>
<accession>A0A9Q1F0N7</accession>
<name>A0A9Q1F0N7_SYNKA</name>
<comment type="caution">
    <text evidence="2">The sequence shown here is derived from an EMBL/GenBank/DDBJ whole genome shotgun (WGS) entry which is preliminary data.</text>
</comment>
<dbReference type="EMBL" id="JAINUF010000010">
    <property type="protein sequence ID" value="KAJ8348536.1"/>
    <property type="molecule type" value="Genomic_DNA"/>
</dbReference>
<dbReference type="InterPro" id="IPR032367">
    <property type="entry name" value="Quaking_NLS"/>
</dbReference>
<evidence type="ECO:0000313" key="3">
    <source>
        <dbReference type="Proteomes" id="UP001152622"/>
    </source>
</evidence>
<dbReference type="AlphaFoldDB" id="A0A9Q1F0N7"/>
<dbReference type="Proteomes" id="UP001152622">
    <property type="component" value="Chromosome 10"/>
</dbReference>
<evidence type="ECO:0000259" key="1">
    <source>
        <dbReference type="Pfam" id="PF16551"/>
    </source>
</evidence>
<proteinExistence type="predicted"/>